<dbReference type="Gene3D" id="2.60.40.4300">
    <property type="match status" value="11"/>
</dbReference>
<feature type="domain" description="Gram-positive cocci surface proteins LPxTG" evidence="7">
    <location>
        <begin position="2980"/>
        <end position="3016"/>
    </location>
</feature>
<evidence type="ECO:0000256" key="5">
    <source>
        <dbReference type="SAM" id="MobiDB-lite"/>
    </source>
</evidence>
<evidence type="ECO:0000256" key="1">
    <source>
        <dbReference type="ARBA" id="ARBA00022512"/>
    </source>
</evidence>
<evidence type="ECO:0000256" key="3">
    <source>
        <dbReference type="ARBA" id="ARBA00022729"/>
    </source>
</evidence>
<feature type="region of interest" description="Disordered" evidence="5">
    <location>
        <begin position="76"/>
        <end position="212"/>
    </location>
</feature>
<feature type="region of interest" description="Disordered" evidence="5">
    <location>
        <begin position="2145"/>
        <end position="2165"/>
    </location>
</feature>
<keyword evidence="4" id="KW-0572">Peptidoglycan-anchor</keyword>
<dbReference type="EMBL" id="WNJO01000009">
    <property type="protein sequence ID" value="MTV82672.1"/>
    <property type="molecule type" value="Genomic_DNA"/>
</dbReference>
<evidence type="ECO:0000313" key="9">
    <source>
        <dbReference type="Proteomes" id="UP000466388"/>
    </source>
</evidence>
<protein>
    <submittedName>
        <fullName evidence="8">LPXTG cell wall anchor domain-containing protein</fullName>
    </submittedName>
</protein>
<dbReference type="PROSITE" id="PS50847">
    <property type="entry name" value="GRAM_POS_ANCHORING"/>
    <property type="match status" value="1"/>
</dbReference>
<name>A0A7X2XVX6_9LACO</name>
<feature type="region of interest" description="Disordered" evidence="5">
    <location>
        <begin position="2760"/>
        <end position="2811"/>
    </location>
</feature>
<feature type="compositionally biased region" description="Polar residues" evidence="5">
    <location>
        <begin position="128"/>
        <end position="183"/>
    </location>
</feature>
<comment type="caution">
    <text evidence="8">The sequence shown here is derived from an EMBL/GenBank/DDBJ whole genome shotgun (WGS) entry which is preliminary data.</text>
</comment>
<evidence type="ECO:0000259" key="7">
    <source>
        <dbReference type="PROSITE" id="PS50847"/>
    </source>
</evidence>
<dbReference type="Pfam" id="PF17966">
    <property type="entry name" value="Muc_B2"/>
    <property type="match status" value="10"/>
</dbReference>
<keyword evidence="3" id="KW-0732">Signal</keyword>
<feature type="compositionally biased region" description="Low complexity" evidence="5">
    <location>
        <begin position="803"/>
        <end position="814"/>
    </location>
</feature>
<feature type="region of interest" description="Disordered" evidence="5">
    <location>
        <begin position="1603"/>
        <end position="1625"/>
    </location>
</feature>
<feature type="compositionally biased region" description="Polar residues" evidence="5">
    <location>
        <begin position="2568"/>
        <end position="2580"/>
    </location>
</feature>
<gene>
    <name evidence="8" type="ORF">GM612_08435</name>
</gene>
<feature type="transmembrane region" description="Helical" evidence="6">
    <location>
        <begin position="33"/>
        <end position="50"/>
    </location>
</feature>
<feature type="compositionally biased region" description="Low complexity" evidence="5">
    <location>
        <begin position="2828"/>
        <end position="2875"/>
    </location>
</feature>
<feature type="compositionally biased region" description="Polar residues" evidence="5">
    <location>
        <begin position="2946"/>
        <end position="2962"/>
    </location>
</feature>
<feature type="compositionally biased region" description="Polar residues" evidence="5">
    <location>
        <begin position="83"/>
        <end position="99"/>
    </location>
</feature>
<organism evidence="8 9">
    <name type="scientific">Secundilactobacillus folii</name>
    <dbReference type="NCBI Taxonomy" id="2678357"/>
    <lineage>
        <taxon>Bacteria</taxon>
        <taxon>Bacillati</taxon>
        <taxon>Bacillota</taxon>
        <taxon>Bacilli</taxon>
        <taxon>Lactobacillales</taxon>
        <taxon>Lactobacillaceae</taxon>
        <taxon>Secundilactobacillus</taxon>
    </lineage>
</organism>
<feature type="region of interest" description="Disordered" evidence="5">
    <location>
        <begin position="1877"/>
        <end position="1900"/>
    </location>
</feature>
<feature type="compositionally biased region" description="Low complexity" evidence="5">
    <location>
        <begin position="2931"/>
        <end position="2944"/>
    </location>
</feature>
<keyword evidence="6" id="KW-0812">Transmembrane</keyword>
<feature type="region of interest" description="Disordered" evidence="5">
    <location>
        <begin position="1177"/>
        <end position="1207"/>
    </location>
</feature>
<feature type="compositionally biased region" description="Polar residues" evidence="5">
    <location>
        <begin position="232"/>
        <end position="255"/>
    </location>
</feature>
<keyword evidence="2" id="KW-0964">Secreted</keyword>
<dbReference type="InterPro" id="IPR022263">
    <property type="entry name" value="KxYKxGKxW"/>
</dbReference>
<feature type="compositionally biased region" description="Polar residues" evidence="5">
    <location>
        <begin position="2876"/>
        <end position="2895"/>
    </location>
</feature>
<reference evidence="8 9" key="1">
    <citation type="submission" date="2019-11" db="EMBL/GenBank/DDBJ databases">
        <title>Lactobacillus sp. nov. CRM56-3, isolated from fermented tea leaves.</title>
        <authorList>
            <person name="Phuengjayaem S."/>
            <person name="Tanasupawat S."/>
        </authorList>
    </citation>
    <scope>NUCLEOTIDE SEQUENCE [LARGE SCALE GENOMIC DNA]</scope>
    <source>
        <strain evidence="8 9">CRM56-3</strain>
    </source>
</reference>
<evidence type="ECO:0000256" key="4">
    <source>
        <dbReference type="ARBA" id="ARBA00023088"/>
    </source>
</evidence>
<feature type="compositionally biased region" description="Low complexity" evidence="5">
    <location>
        <begin position="100"/>
        <end position="127"/>
    </location>
</feature>
<dbReference type="InterPro" id="IPR019931">
    <property type="entry name" value="LPXTG_anchor"/>
</dbReference>
<feature type="region of interest" description="Disordered" evidence="5">
    <location>
        <begin position="796"/>
        <end position="817"/>
    </location>
</feature>
<accession>A0A7X2XVX6</accession>
<keyword evidence="1" id="KW-0134">Cell wall</keyword>
<feature type="compositionally biased region" description="Low complexity" evidence="5">
    <location>
        <begin position="2788"/>
        <end position="2803"/>
    </location>
</feature>
<sequence length="3016" mass="315053">MARKHIINAHNHLLRDEGQRKTHFKMYKVKKSWVYAGISMLIFGSSVMLSDVSAHAEEASANDSDSTNVVSDAGQALQKKPVTLQSGTTKAADSGNTNEASTDTTSAPSTGTSTADTDTSSANRSSALSDNIKQSNTGENDSSATTSTANKGQSAAANTTTPNIDQHTTANANSSATKDTSGLSTSKNAAASASTTKATAPKTAETTDSTSSAVFAKDGSLSDAANLLISAQSKSTQNGTSESESAVTNTQSGTADKSADTPAVNNKLVAALTQLPSGSTFKTLADGTVEFDLPSGVTSTELESAKNALANSGLKSIKVTATEAGSAEAWQTYDGAYTGVNITPLKTDLGTPITMADFALMTAAGTGVFTDPVTNKTVTNATSAQLQTYYNDLVSKYGASEMRLNNVLSDSALSDANEANGSPSTAASFADLMNYLSELYYYFVGSSDSYVNTLVKDLDNMTTADQAAMTQYGSSADTKDTNIDDVLEKQGNVFSTKYIVPVISGDEANDVGMTASAMTAYTQPAGMDSDFKDNIFEPFINNIVGTYISEIVPGAENYILQKVVPAVDTISDTQEMSSSDTQTVLNAINSNSNELTHALMTLDGSYSLTTIITHIAAMYSTMGSLGNLIGQTSDTALGVYVGAIQAQDNLQFNATTLTGNATAFPNFSMFNQLYLAYSKAIVSAAYGYAMVGKYDAIKLMYSEDPSDPEAVWKALGVDSSTAPSDIDVSKFNSAIPTDSTIQQTYQQGIWDVYHYIKPFYDQALADKADGTTIASSDPNFVSDVLAKVQSKSPIKDSDGNAITTTYSGTDTTDSNPHDEANYASPQTLAYLASFYSDAVSADTLSYSLQPVIQTIVKDASGSIIKTTNKAIGDPITTNSAGEALTGSFGDPADVSNLPATLDGHQVPTDLSSITIPESGGVIDVPYGTDEVIAGKVSVQAKNAPTDATFDYTVTNAAGDTVDGSNGVSYGTEVDLSDGETVTITVPTATNESTAISPKSSLSFDDTTNGDNTITVTYGQLVNYTIQPVNAAGEDIGTATDSISGTVDSPIDVSQLPTVTGYITPTFNDTDTDTTNDTPVVPKNGGVVKVPYASAVQPFTVSETGAPESSSAGFTYTVNGATTAQKGTYGTAISANIGDQITITPDAIQYYSSTVDTPSFTLSATNGNVAVTYTADPTVTVTPTDPKNSTDPIDPSDPTGPKYPSGVTADDLNKVLTRAITYKSADSSLTAAQLPAVINQTATYNRSATVDAKTGEVESYTDWTLAPNTDDDSNDDGFTAVTSPSILGYTASGDAPAVTLSSDDVDAFKAGDQDVTITYTKDDTVTVTTPITAGSPVDSKDPTGAKAQTAVTDSDLNRTVSRTITYTSADNSLSADQLPETVNQTAIYTRSAIFDAKTGELEGFSDWKLTDGSLDAVNSKKIPFYTADRDVEALAPTQDEITNFVAKSDDVKVTYTKDPTITVTTPTAKGVPLDPKNPTGAKANISMLSTDMERTLSRSVGYVGAVPPQPPVLQSGTYVRDAIFDAKTGELENYTDWTLLPNTDDDPTDDGFTAVQSPKLKGYTASGDAPANMLSSDEVNAFTENSVNVEIYYTKDPTVTVTTPITAGSPVDSKNPTGAKSDTTITDSDLNRTLSRTITYTGVEPEQSPVTQTGTYTRSAIFDAKTGEFENYTDWTLAPNTDGDSNDDGFTAKTSPSVTGYTASGDAPAVTLSSDDVDAFKTGDQNVTITYTKDDTVTITTPITAGSPIDPKDPTGTKAQTAVTDSDLNRTLSRTITYTGVEPEQADVTQTGAYTRSAIFDAKTGEFENYTDWTLVPNTDSDSNDDGFTAKTSPSVTGYTASGDAPAVTLSSKDVDAFKTGDRDVTITYTKDDTVTVTTPINQGSPVDSKDPNGAKANKTVTDSDLNRTVSRAITYTSADNSLSAAQLPESVNQTATYTRSAIFDAKTGELEGFSDWKLTNGSFDAVSSKKILGYTAAPDVEALTPTQDDITNFVAKSDDVTVTYTKDATITVTTPINQGSPVDPKDPTGTKVQTTVTDGDLNRTLSRTITYKGVEPEQKSVTQTETYTRSATFDTKTGELEGFSDWTLTGGSLDAVSSPKVVGYTANKDVQALTPTQDDITNFVAKSDDVTVTYTKDATVTITTPINQGSPVDPKNPDGAKANKAVTDSDLNQTVSRAITYASADNSLSADQLPKPVNQTATYTRSAIFDAKTGELEGFSDWTLTGGNLDAVSSPKVLGYTADKDVQALTPTQDDITNFVAKSDDVTVTYTKDATVTVTTPINQGSPVDPKNPTGTKAQTAVTESDLNRTVSRTITYTSADNSLSADQLPKTVNQAETYTRSAIFDAKTGELEGLSDWTLTGGSLDAVNSKKILGYTADKDVQALTPTQDDITNFVAKSDDVTVTYTKDDTVTVSSNDPKNSGDPINADDPTGPKYPSGVSESDLNKTLTRTITYTGADPEPATVQQTGKYTRNAIVDAKTGEVERYTDWTLGTNTDNDSNDDGFTAVTSPKVLGYSAAEDAPAVKLNNEAVQNFKAGNDDLTINYTKDQITPVTTPITKGSPIDPKNPNSPSSDTTITNSDLTKTVTRDISAVFDGGSQNGQTQSLVNQSNTYTRNAVFDIQTGQLLGFTDWTLAGPDALSAYRPTPETDYAVTPSSVNAVAASDINADLTNAKGDVTLTPVQVTYVYAGSTTTDPDGGTTKTGTNDKGQIVTIDKTWPDGDVTHVDITPNDADSDNPTVAVTETPSGQSALTTVTVPKGQSVTTGKTTVTNNEPNGVTLTHQPAKATGSTNPTTSPATTETVDPDGSKTFIQLPDAVSVTASDYYGPSTTDNSTGGTTNGSGNSTGNQPSGNSGNSTTQNGNGSGSNNATNQNKTSKTGRGSGSKVKTNSHSGRNAAKIENGSSNAKNASRKTKRDTTQSGFGAGTAIGAGANSTGTSSAFGNASGSQTTGETAEGSQAGNHSATLGAAANKANQSQLPQTSEATHNSSTVLGLLVGVLSMFGLAGTRRKRHDD</sequence>
<feature type="compositionally biased region" description="Polar residues" evidence="5">
    <location>
        <begin position="2760"/>
        <end position="2783"/>
    </location>
</feature>
<feature type="region of interest" description="Disordered" evidence="5">
    <location>
        <begin position="2554"/>
        <end position="2580"/>
    </location>
</feature>
<feature type="region of interest" description="Disordered" evidence="5">
    <location>
        <begin position="2823"/>
        <end position="2962"/>
    </location>
</feature>
<dbReference type="NCBIfam" id="TIGR03715">
    <property type="entry name" value="KxYKxGKxW"/>
    <property type="match status" value="1"/>
</dbReference>
<dbReference type="Pfam" id="PF19258">
    <property type="entry name" value="KxYKxGKxW_sig"/>
    <property type="match status" value="1"/>
</dbReference>
<feature type="region of interest" description="Disordered" evidence="5">
    <location>
        <begin position="2411"/>
        <end position="2444"/>
    </location>
</feature>
<evidence type="ECO:0000256" key="2">
    <source>
        <dbReference type="ARBA" id="ARBA00022525"/>
    </source>
</evidence>
<feature type="region of interest" description="Disordered" evidence="5">
    <location>
        <begin position="1331"/>
        <end position="1352"/>
    </location>
</feature>
<keyword evidence="6" id="KW-1133">Transmembrane helix</keyword>
<dbReference type="RefSeq" id="WP_155431999.1">
    <property type="nucleotide sequence ID" value="NZ_WNJO01000009.1"/>
</dbReference>
<keyword evidence="6" id="KW-0472">Membrane</keyword>
<feature type="region of interest" description="Disordered" evidence="5">
    <location>
        <begin position="232"/>
        <end position="260"/>
    </location>
</feature>
<feature type="compositionally biased region" description="Low complexity" evidence="5">
    <location>
        <begin position="184"/>
        <end position="207"/>
    </location>
</feature>
<dbReference type="InterPro" id="IPR041495">
    <property type="entry name" value="Mub_B2"/>
</dbReference>
<keyword evidence="9" id="KW-1185">Reference proteome</keyword>
<dbReference type="Proteomes" id="UP000466388">
    <property type="component" value="Unassembled WGS sequence"/>
</dbReference>
<dbReference type="Pfam" id="PF00746">
    <property type="entry name" value="Gram_pos_anchor"/>
    <property type="match status" value="1"/>
</dbReference>
<proteinExistence type="predicted"/>
<evidence type="ECO:0000256" key="6">
    <source>
        <dbReference type="SAM" id="Phobius"/>
    </source>
</evidence>
<dbReference type="NCBIfam" id="TIGR01167">
    <property type="entry name" value="LPXTG_anchor"/>
    <property type="match status" value="1"/>
</dbReference>
<evidence type="ECO:0000313" key="8">
    <source>
        <dbReference type="EMBL" id="MTV82672.1"/>
    </source>
</evidence>